<keyword evidence="4" id="KW-0788">Thiol protease</keyword>
<feature type="chain" id="PRO_5047087240" evidence="5">
    <location>
        <begin position="38"/>
        <end position="273"/>
    </location>
</feature>
<proteinExistence type="inferred from homology"/>
<keyword evidence="5" id="KW-0732">Signal</keyword>
<evidence type="ECO:0000313" key="8">
    <source>
        <dbReference type="Proteomes" id="UP001144280"/>
    </source>
</evidence>
<dbReference type="SUPFAM" id="SSF54001">
    <property type="entry name" value="Cysteine proteinases"/>
    <property type="match status" value="1"/>
</dbReference>
<dbReference type="InterPro" id="IPR000064">
    <property type="entry name" value="NLP_P60_dom"/>
</dbReference>
<evidence type="ECO:0000256" key="3">
    <source>
        <dbReference type="ARBA" id="ARBA00022801"/>
    </source>
</evidence>
<dbReference type="PROSITE" id="PS51935">
    <property type="entry name" value="NLPC_P60"/>
    <property type="match status" value="1"/>
</dbReference>
<keyword evidence="3 7" id="KW-0378">Hydrolase</keyword>
<accession>A0ABQ5RC64</accession>
<feature type="signal peptide" evidence="5">
    <location>
        <begin position="1"/>
        <end position="37"/>
    </location>
</feature>
<dbReference type="InterPro" id="IPR013783">
    <property type="entry name" value="Ig-like_fold"/>
</dbReference>
<dbReference type="Gene3D" id="2.60.40.10">
    <property type="entry name" value="Immunoglobulins"/>
    <property type="match status" value="1"/>
</dbReference>
<dbReference type="Pfam" id="PF00877">
    <property type="entry name" value="NLPC_P60"/>
    <property type="match status" value="1"/>
</dbReference>
<evidence type="ECO:0000256" key="1">
    <source>
        <dbReference type="ARBA" id="ARBA00007074"/>
    </source>
</evidence>
<name>A0ABQ5RC64_9ACTN</name>
<dbReference type="InterPro" id="IPR051202">
    <property type="entry name" value="Peptidase_C40"/>
</dbReference>
<sequence>MHEHSSSRRRPVRAGKLALALGICLCAGQFMAGTAMAAPASAAAPVTTAVAEAASPTHVAIKLTASTTKLAWGSAVTLTARVNDPATGAAVTGGNVQFQAWRNGGWKTWQTKAVSNGTASYRATPYVTGSFRLKYTGLSGKYISTATPSTRVNVVASRAKVLAEARKHVGKSYRYGASGPGSFDCSGFTMYVYRNSAGIKLPHKANSQQKYGKAVAKSSAQPGDLIVIRSGSYGYHVGVYAGGGYFYDSPKPGAKVGKHKIWTSSYVVRRLVG</sequence>
<comment type="similarity">
    <text evidence="1">Belongs to the peptidase C40 family.</text>
</comment>
<evidence type="ECO:0000256" key="4">
    <source>
        <dbReference type="ARBA" id="ARBA00022807"/>
    </source>
</evidence>
<dbReference type="PANTHER" id="PTHR47053:SF1">
    <property type="entry name" value="MUREIN DD-ENDOPEPTIDASE MEPH-RELATED"/>
    <property type="match status" value="1"/>
</dbReference>
<organism evidence="7 8">
    <name type="scientific">Phytohabitans aurantiacus</name>
    <dbReference type="NCBI Taxonomy" id="3016789"/>
    <lineage>
        <taxon>Bacteria</taxon>
        <taxon>Bacillati</taxon>
        <taxon>Actinomycetota</taxon>
        <taxon>Actinomycetes</taxon>
        <taxon>Micromonosporales</taxon>
        <taxon>Micromonosporaceae</taxon>
    </lineage>
</organism>
<dbReference type="EMBL" id="BSDI01000077">
    <property type="protein sequence ID" value="GLI03186.1"/>
    <property type="molecule type" value="Genomic_DNA"/>
</dbReference>
<evidence type="ECO:0000313" key="7">
    <source>
        <dbReference type="EMBL" id="GLI03186.1"/>
    </source>
</evidence>
<feature type="domain" description="NlpC/P60" evidence="6">
    <location>
        <begin position="155"/>
        <end position="273"/>
    </location>
</feature>
<gene>
    <name evidence="7" type="ORF">Pa4123_84640</name>
</gene>
<protein>
    <submittedName>
        <fullName evidence="7">Cell wall hydrolase</fullName>
    </submittedName>
</protein>
<dbReference type="Proteomes" id="UP001144280">
    <property type="component" value="Unassembled WGS sequence"/>
</dbReference>
<dbReference type="InterPro" id="IPR038765">
    <property type="entry name" value="Papain-like_cys_pep_sf"/>
</dbReference>
<reference evidence="7" key="1">
    <citation type="submission" date="2022-12" db="EMBL/GenBank/DDBJ databases">
        <title>New Phytohabitans aurantiacus sp. RD004123 nov., an actinomycete isolated from soil.</title>
        <authorList>
            <person name="Triningsih D.W."/>
            <person name="Harunari E."/>
            <person name="Igarashi Y."/>
        </authorList>
    </citation>
    <scope>NUCLEOTIDE SEQUENCE</scope>
    <source>
        <strain evidence="7">RD004123</strain>
    </source>
</reference>
<dbReference type="PANTHER" id="PTHR47053">
    <property type="entry name" value="MUREIN DD-ENDOPEPTIDASE MEPH-RELATED"/>
    <property type="match status" value="1"/>
</dbReference>
<dbReference type="Gene3D" id="3.90.1720.10">
    <property type="entry name" value="endopeptidase domain like (from Nostoc punctiforme)"/>
    <property type="match status" value="1"/>
</dbReference>
<evidence type="ECO:0000256" key="5">
    <source>
        <dbReference type="SAM" id="SignalP"/>
    </source>
</evidence>
<dbReference type="GO" id="GO:0016787">
    <property type="term" value="F:hydrolase activity"/>
    <property type="evidence" value="ECO:0007669"/>
    <property type="project" value="UniProtKB-KW"/>
</dbReference>
<comment type="caution">
    <text evidence="7">The sequence shown here is derived from an EMBL/GenBank/DDBJ whole genome shotgun (WGS) entry which is preliminary data.</text>
</comment>
<evidence type="ECO:0000259" key="6">
    <source>
        <dbReference type="PROSITE" id="PS51935"/>
    </source>
</evidence>
<evidence type="ECO:0000256" key="2">
    <source>
        <dbReference type="ARBA" id="ARBA00022670"/>
    </source>
</evidence>
<keyword evidence="2" id="KW-0645">Protease</keyword>
<keyword evidence="8" id="KW-1185">Reference proteome</keyword>